<dbReference type="InterPro" id="IPR023214">
    <property type="entry name" value="HAD_sf"/>
</dbReference>
<gene>
    <name evidence="3" type="ORF">EV140_2233</name>
</gene>
<dbReference type="OrthoDB" id="25607at2"/>
<evidence type="ECO:0000256" key="2">
    <source>
        <dbReference type="SAM" id="MobiDB-lite"/>
    </source>
</evidence>
<dbReference type="InterPro" id="IPR036412">
    <property type="entry name" value="HAD-like_sf"/>
</dbReference>
<name>A0A4Q7TED2_9MICO</name>
<dbReference type="Gene3D" id="3.40.50.1000">
    <property type="entry name" value="HAD superfamily/HAD-like"/>
    <property type="match status" value="1"/>
</dbReference>
<dbReference type="RefSeq" id="WP_130283876.1">
    <property type="nucleotide sequence ID" value="NZ_SGXT01000017.1"/>
</dbReference>
<keyword evidence="3" id="KW-0378">Hydrolase</keyword>
<keyword evidence="4" id="KW-1185">Reference proteome</keyword>
<dbReference type="Proteomes" id="UP000292408">
    <property type="component" value="Unassembled WGS sequence"/>
</dbReference>
<dbReference type="InterPro" id="IPR006385">
    <property type="entry name" value="HAD_hydro_SerB1"/>
</dbReference>
<dbReference type="NCBIfam" id="TIGR01488">
    <property type="entry name" value="HAD-SF-IB"/>
    <property type="match status" value="1"/>
</dbReference>
<feature type="region of interest" description="Disordered" evidence="2">
    <location>
        <begin position="1"/>
        <end position="21"/>
    </location>
</feature>
<comment type="similarity">
    <text evidence="1">Belongs to the HAD-like hydrolase superfamily. SerB family.</text>
</comment>
<dbReference type="NCBIfam" id="TIGR01490">
    <property type="entry name" value="HAD-SF-IB-hyp1"/>
    <property type="match status" value="1"/>
</dbReference>
<comment type="caution">
    <text evidence="3">The sequence shown here is derived from an EMBL/GenBank/DDBJ whole genome shotgun (WGS) entry which is preliminary data.</text>
</comment>
<sequence>MAAIDDDATTGETPSAPPSPTPILAFFDVDNTLMRGASVYHLGWAAWKRGYVTWRDILRFTWKQLRFIAVGENHRHQLAVRDRALELIEGHTIEELESLAVETYEKRIERLLLPETVGLAQDHLDKGHEVWLITATPEACARVIAERLGLTGAIGTRIRDVDGIFTGELLGHVMHGTEKALAAKDLAVDKHARLDDCWAYSDSRNDIPLLELAGNRVVVNPDAALKRYARARSWPIITAGAASIRAQRRRVRREARAVANDAR</sequence>
<dbReference type="CDD" id="cd02612">
    <property type="entry name" value="HAD_PGPPase"/>
    <property type="match status" value="1"/>
</dbReference>
<dbReference type="Pfam" id="PF12710">
    <property type="entry name" value="HAD"/>
    <property type="match status" value="1"/>
</dbReference>
<dbReference type="PANTHER" id="PTHR43344">
    <property type="entry name" value="PHOSPHOSERINE PHOSPHATASE"/>
    <property type="match status" value="1"/>
</dbReference>
<dbReference type="EMBL" id="SGXT01000017">
    <property type="protein sequence ID" value="RZT58463.1"/>
    <property type="molecule type" value="Genomic_DNA"/>
</dbReference>
<accession>A0A4Q7TED2</accession>
<dbReference type="PANTHER" id="PTHR43344:SF15">
    <property type="entry name" value="PHOSPHOSERINE PHOSPHATASE SERB1"/>
    <property type="match status" value="1"/>
</dbReference>
<protein>
    <submittedName>
        <fullName evidence="3">HAD superfamily hydrolase (TIGR01490 family)</fullName>
    </submittedName>
</protein>
<dbReference type="Gene3D" id="1.20.1440.100">
    <property type="entry name" value="SG protein - dephosphorylation function"/>
    <property type="match status" value="1"/>
</dbReference>
<proteinExistence type="inferred from homology"/>
<organism evidence="3 4">
    <name type="scientific">Microcella alkaliphila</name>
    <dbReference type="NCBI Taxonomy" id="279828"/>
    <lineage>
        <taxon>Bacteria</taxon>
        <taxon>Bacillati</taxon>
        <taxon>Actinomycetota</taxon>
        <taxon>Actinomycetes</taxon>
        <taxon>Micrococcales</taxon>
        <taxon>Microbacteriaceae</taxon>
        <taxon>Microcella</taxon>
    </lineage>
</organism>
<evidence type="ECO:0000313" key="4">
    <source>
        <dbReference type="Proteomes" id="UP000292408"/>
    </source>
</evidence>
<evidence type="ECO:0000256" key="1">
    <source>
        <dbReference type="ARBA" id="ARBA00009184"/>
    </source>
</evidence>
<dbReference type="AlphaFoldDB" id="A0A4Q7TED2"/>
<dbReference type="GO" id="GO:0016787">
    <property type="term" value="F:hydrolase activity"/>
    <property type="evidence" value="ECO:0007669"/>
    <property type="project" value="UniProtKB-KW"/>
</dbReference>
<reference evidence="3 4" key="1">
    <citation type="journal article" date="2015" name="Stand. Genomic Sci.">
        <title>Genomic Encyclopedia of Bacterial and Archaeal Type Strains, Phase III: the genomes of soil and plant-associated and newly described type strains.</title>
        <authorList>
            <person name="Whitman W.B."/>
            <person name="Woyke T."/>
            <person name="Klenk H.P."/>
            <person name="Zhou Y."/>
            <person name="Lilburn T.G."/>
            <person name="Beck B.J."/>
            <person name="De Vos P."/>
            <person name="Vandamme P."/>
            <person name="Eisen J.A."/>
            <person name="Garrity G."/>
            <person name="Hugenholtz P."/>
            <person name="Kyrpides N.C."/>
        </authorList>
    </citation>
    <scope>NUCLEOTIDE SEQUENCE [LARGE SCALE GENOMIC DNA]</scope>
    <source>
        <strain evidence="3 4">AC4r</strain>
    </source>
</reference>
<evidence type="ECO:0000313" key="3">
    <source>
        <dbReference type="EMBL" id="RZT58463.1"/>
    </source>
</evidence>
<dbReference type="InterPro" id="IPR050582">
    <property type="entry name" value="HAD-like_SerB"/>
</dbReference>
<dbReference type="SUPFAM" id="SSF56784">
    <property type="entry name" value="HAD-like"/>
    <property type="match status" value="1"/>
</dbReference>